<evidence type="ECO:0000313" key="3">
    <source>
        <dbReference type="EMBL" id="HED09315.1"/>
    </source>
</evidence>
<dbReference type="AlphaFoldDB" id="A0A7V1PTD3"/>
<comment type="caution">
    <text evidence="3">The sequence shown here is derived from an EMBL/GenBank/DDBJ whole genome shotgun (WGS) entry which is preliminary data.</text>
</comment>
<dbReference type="InterPro" id="IPR001492">
    <property type="entry name" value="Flagellin"/>
</dbReference>
<name>A0A7V1PTD3_CALAY</name>
<sequence>MRVTQTMLSRNALYRLGQRREAMDDIQNRISSGRRVQKASDDPTAFSRAERMTTRITQNEQYLRNIDSSEAWIDNTVSLMQSLSEVVIQAKDMANRGADGQADANIRNTLADQTESLLQEALSIVNSQYLNKSVFAGSDTQIKNPFVENAGVVSYLGNDQSMSRQYSENVSIEINVDGQSIMDTGVFDAMSDLITSLRANDENAIRATIDDLKTAGDKMLGLTALAGTRSSNLRLIRNRLEQTNIDLESFRSEARDARLDKEIVSFQTEQISYQAALQVTAKTINLNILQYLG</sequence>
<feature type="domain" description="Flagellin N-terminal" evidence="2">
    <location>
        <begin position="6"/>
        <end position="139"/>
    </location>
</feature>
<dbReference type="GO" id="GO:0005198">
    <property type="term" value="F:structural molecule activity"/>
    <property type="evidence" value="ECO:0007669"/>
    <property type="project" value="InterPro"/>
</dbReference>
<dbReference type="SUPFAM" id="SSF64518">
    <property type="entry name" value="Phase 1 flagellin"/>
    <property type="match status" value="1"/>
</dbReference>
<dbReference type="EMBL" id="DRLD01000037">
    <property type="protein sequence ID" value="HED09315.1"/>
    <property type="molecule type" value="Genomic_DNA"/>
</dbReference>
<feature type="coiled-coil region" evidence="1">
    <location>
        <begin position="233"/>
        <end position="260"/>
    </location>
</feature>
<dbReference type="Pfam" id="PF00669">
    <property type="entry name" value="Flagellin_N"/>
    <property type="match status" value="1"/>
</dbReference>
<dbReference type="GO" id="GO:0009288">
    <property type="term" value="C:bacterial-type flagellum"/>
    <property type="evidence" value="ECO:0007669"/>
    <property type="project" value="InterPro"/>
</dbReference>
<evidence type="ECO:0000259" key="2">
    <source>
        <dbReference type="Pfam" id="PF00669"/>
    </source>
</evidence>
<dbReference type="PANTHER" id="PTHR42792:SF1">
    <property type="entry name" value="FLAGELLAR HOOK-ASSOCIATED PROTEIN 3"/>
    <property type="match status" value="1"/>
</dbReference>
<organism evidence="3">
    <name type="scientific">Caldithrix abyssi</name>
    <dbReference type="NCBI Taxonomy" id="187145"/>
    <lineage>
        <taxon>Bacteria</taxon>
        <taxon>Pseudomonadati</taxon>
        <taxon>Calditrichota</taxon>
        <taxon>Calditrichia</taxon>
        <taxon>Calditrichales</taxon>
        <taxon>Calditrichaceae</taxon>
        <taxon>Caldithrix</taxon>
    </lineage>
</organism>
<proteinExistence type="predicted"/>
<dbReference type="PANTHER" id="PTHR42792">
    <property type="entry name" value="FLAGELLIN"/>
    <property type="match status" value="1"/>
</dbReference>
<accession>A0A7V1PTD3</accession>
<dbReference type="InterPro" id="IPR001029">
    <property type="entry name" value="Flagellin_N"/>
</dbReference>
<reference evidence="3" key="1">
    <citation type="journal article" date="2020" name="mSystems">
        <title>Genome- and Community-Level Interaction Insights into Carbon Utilization and Element Cycling Functions of Hydrothermarchaeota in Hydrothermal Sediment.</title>
        <authorList>
            <person name="Zhou Z."/>
            <person name="Liu Y."/>
            <person name="Xu W."/>
            <person name="Pan J."/>
            <person name="Luo Z.H."/>
            <person name="Li M."/>
        </authorList>
    </citation>
    <scope>NUCLEOTIDE SEQUENCE [LARGE SCALE GENOMIC DNA]</scope>
    <source>
        <strain evidence="3">HyVt-456</strain>
    </source>
</reference>
<dbReference type="Gene3D" id="1.20.1330.10">
    <property type="entry name" value="f41 fragment of flagellin, N-terminal domain"/>
    <property type="match status" value="1"/>
</dbReference>
<keyword evidence="1" id="KW-0175">Coiled coil</keyword>
<protein>
    <recommendedName>
        <fullName evidence="2">Flagellin N-terminal domain-containing protein</fullName>
    </recommendedName>
</protein>
<gene>
    <name evidence="3" type="ORF">ENJ10_01370</name>
</gene>
<dbReference type="Proteomes" id="UP000886005">
    <property type="component" value="Unassembled WGS sequence"/>
</dbReference>
<evidence type="ECO:0000256" key="1">
    <source>
        <dbReference type="SAM" id="Coils"/>
    </source>
</evidence>